<evidence type="ECO:0000313" key="6">
    <source>
        <dbReference type="Proteomes" id="UP001056756"/>
    </source>
</evidence>
<keyword evidence="1" id="KW-0805">Transcription regulation</keyword>
<dbReference type="Gene3D" id="1.10.10.10">
    <property type="entry name" value="Winged helix-like DNA-binding domain superfamily/Winged helix DNA-binding domain"/>
    <property type="match status" value="1"/>
</dbReference>
<dbReference type="PRINTS" id="PR00598">
    <property type="entry name" value="HTHMARR"/>
</dbReference>
<evidence type="ECO:0000256" key="1">
    <source>
        <dbReference type="ARBA" id="ARBA00023015"/>
    </source>
</evidence>
<keyword evidence="2" id="KW-0238">DNA-binding</keyword>
<dbReference type="InterPro" id="IPR036388">
    <property type="entry name" value="WH-like_DNA-bd_sf"/>
</dbReference>
<proteinExistence type="predicted"/>
<dbReference type="KEGG" id="plig:NAG76_04880"/>
<dbReference type="EMBL" id="CP097899">
    <property type="protein sequence ID" value="URN95581.1"/>
    <property type="molecule type" value="Genomic_DNA"/>
</dbReference>
<dbReference type="GO" id="GO:0003677">
    <property type="term" value="F:DNA binding"/>
    <property type="evidence" value="ECO:0007669"/>
    <property type="project" value="UniProtKB-KW"/>
</dbReference>
<dbReference type="InterPro" id="IPR039422">
    <property type="entry name" value="MarR/SlyA-like"/>
</dbReference>
<dbReference type="GO" id="GO:0003700">
    <property type="term" value="F:DNA-binding transcription factor activity"/>
    <property type="evidence" value="ECO:0007669"/>
    <property type="project" value="InterPro"/>
</dbReference>
<evidence type="ECO:0000256" key="2">
    <source>
        <dbReference type="ARBA" id="ARBA00023125"/>
    </source>
</evidence>
<gene>
    <name evidence="5" type="ORF">NAG76_04880</name>
</gene>
<dbReference type="PANTHER" id="PTHR33164:SF56">
    <property type="entry name" value="HTH-TYPE TRANSCRIPTIONAL REGULATOR MHQR"/>
    <property type="match status" value="1"/>
</dbReference>
<organism evidence="5 6">
    <name type="scientific">Candidatus Pristimantibacillus lignocellulolyticus</name>
    <dbReference type="NCBI Taxonomy" id="2994561"/>
    <lineage>
        <taxon>Bacteria</taxon>
        <taxon>Bacillati</taxon>
        <taxon>Bacillota</taxon>
        <taxon>Bacilli</taxon>
        <taxon>Bacillales</taxon>
        <taxon>Paenibacillaceae</taxon>
        <taxon>Candidatus Pristimantibacillus</taxon>
    </lineage>
</organism>
<dbReference type="PANTHER" id="PTHR33164">
    <property type="entry name" value="TRANSCRIPTIONAL REGULATOR, MARR FAMILY"/>
    <property type="match status" value="1"/>
</dbReference>
<dbReference type="PROSITE" id="PS50995">
    <property type="entry name" value="HTH_MARR_2"/>
    <property type="match status" value="1"/>
</dbReference>
<accession>A0A9J6ZHE6</accession>
<protein>
    <submittedName>
        <fullName evidence="5">MarR family transcriptional regulator</fullName>
    </submittedName>
</protein>
<name>A0A9J6ZHE6_9BACL</name>
<dbReference type="GO" id="GO:0006950">
    <property type="term" value="P:response to stress"/>
    <property type="evidence" value="ECO:0007669"/>
    <property type="project" value="TreeGrafter"/>
</dbReference>
<dbReference type="SUPFAM" id="SSF46785">
    <property type="entry name" value="Winged helix' DNA-binding domain"/>
    <property type="match status" value="1"/>
</dbReference>
<sequence length="153" mass="17391">MSETKRYEQVEDALELYIALSRANQWVSSHGDRDIRAHGLNRTEFGVLELLYHKGPQPLQQIGNKVLMSSGNITYVIDKLEKKQLVRRRVSTEDRRLIYAEVTDAGSEFIEEVFPTHGCVIHDAVAGLTVEEQRQATSLLKKLGKFAEESYKG</sequence>
<dbReference type="SMART" id="SM00347">
    <property type="entry name" value="HTH_MARR"/>
    <property type="match status" value="1"/>
</dbReference>
<dbReference type="InterPro" id="IPR000835">
    <property type="entry name" value="HTH_MarR-typ"/>
</dbReference>
<evidence type="ECO:0000256" key="3">
    <source>
        <dbReference type="ARBA" id="ARBA00023163"/>
    </source>
</evidence>
<evidence type="ECO:0000313" key="5">
    <source>
        <dbReference type="EMBL" id="URN95581.1"/>
    </source>
</evidence>
<reference evidence="5" key="1">
    <citation type="submission" date="2022-05" db="EMBL/GenBank/DDBJ databases">
        <title>Novel bacterial taxa in a minimal lignocellulolytic consortium and its capacity to transform plastics disclosed by genome-resolved metagenomics.</title>
        <authorList>
            <person name="Rodriguez C.A.D."/>
            <person name="Diaz-Garcia L."/>
            <person name="Herrera K."/>
            <person name="Tarazona N.A."/>
            <person name="Sproer C."/>
            <person name="Overmann J."/>
            <person name="Jimenez D.J."/>
        </authorList>
    </citation>
    <scope>NUCLEOTIDE SEQUENCE</scope>
    <source>
        <strain evidence="5">MAG5</strain>
    </source>
</reference>
<dbReference type="Pfam" id="PF01047">
    <property type="entry name" value="MarR"/>
    <property type="match status" value="1"/>
</dbReference>
<dbReference type="AlphaFoldDB" id="A0A9J6ZHE6"/>
<dbReference type="Proteomes" id="UP001056756">
    <property type="component" value="Chromosome"/>
</dbReference>
<keyword evidence="3" id="KW-0804">Transcription</keyword>
<feature type="domain" description="HTH marR-type" evidence="4">
    <location>
        <begin position="13"/>
        <end position="145"/>
    </location>
</feature>
<evidence type="ECO:0000259" key="4">
    <source>
        <dbReference type="PROSITE" id="PS50995"/>
    </source>
</evidence>
<dbReference type="InterPro" id="IPR036390">
    <property type="entry name" value="WH_DNA-bd_sf"/>
</dbReference>